<feature type="domain" description="Mos1 transposase HTH" evidence="1">
    <location>
        <begin position="13"/>
        <end position="62"/>
    </location>
</feature>
<name>A0A8S2FWE1_9BILA</name>
<dbReference type="GO" id="GO:0000793">
    <property type="term" value="C:condensed chromosome"/>
    <property type="evidence" value="ECO:0007669"/>
    <property type="project" value="TreeGrafter"/>
</dbReference>
<dbReference type="GO" id="GO:0031297">
    <property type="term" value="P:replication fork processing"/>
    <property type="evidence" value="ECO:0007669"/>
    <property type="project" value="TreeGrafter"/>
</dbReference>
<sequence length="118" mass="13640">MDVDRETEINLSRREIRVLLLYEFFLGHKATEATNNICRTMGQDIISTRTAQRWFSRFDNGDFELDDSPRSGRPTEIDLDQLKQLIEDDPRLATRCVAKQLGCSHTTIETHLNELGKT</sequence>
<evidence type="ECO:0000313" key="3">
    <source>
        <dbReference type="EMBL" id="CAF4370640.1"/>
    </source>
</evidence>
<protein>
    <recommendedName>
        <fullName evidence="1">Mos1 transposase HTH domain-containing protein</fullName>
    </recommendedName>
</protein>
<dbReference type="GO" id="GO:0044774">
    <property type="term" value="P:mitotic DNA integrity checkpoint signaling"/>
    <property type="evidence" value="ECO:0007669"/>
    <property type="project" value="TreeGrafter"/>
</dbReference>
<comment type="caution">
    <text evidence="2">The sequence shown here is derived from an EMBL/GenBank/DDBJ whole genome shotgun (WGS) entry which is preliminary data.</text>
</comment>
<dbReference type="Proteomes" id="UP000682733">
    <property type="component" value="Unassembled WGS sequence"/>
</dbReference>
<dbReference type="GO" id="GO:0042800">
    <property type="term" value="F:histone H3K4 methyltransferase activity"/>
    <property type="evidence" value="ECO:0007669"/>
    <property type="project" value="TreeGrafter"/>
</dbReference>
<dbReference type="InterPro" id="IPR052709">
    <property type="entry name" value="Transposase-MT_Hybrid"/>
</dbReference>
<dbReference type="GO" id="GO:0006303">
    <property type="term" value="P:double-strand break repair via nonhomologous end joining"/>
    <property type="evidence" value="ECO:0007669"/>
    <property type="project" value="TreeGrafter"/>
</dbReference>
<dbReference type="PANTHER" id="PTHR46060">
    <property type="entry name" value="MARINER MOS1 TRANSPOSASE-LIKE PROTEIN"/>
    <property type="match status" value="1"/>
</dbReference>
<dbReference type="GO" id="GO:0000014">
    <property type="term" value="F:single-stranded DNA endodeoxyribonuclease activity"/>
    <property type="evidence" value="ECO:0007669"/>
    <property type="project" value="TreeGrafter"/>
</dbReference>
<dbReference type="GO" id="GO:0044547">
    <property type="term" value="F:DNA topoisomerase binding"/>
    <property type="evidence" value="ECO:0007669"/>
    <property type="project" value="TreeGrafter"/>
</dbReference>
<dbReference type="GO" id="GO:0005634">
    <property type="term" value="C:nucleus"/>
    <property type="evidence" value="ECO:0007669"/>
    <property type="project" value="TreeGrafter"/>
</dbReference>
<dbReference type="GO" id="GO:0015074">
    <property type="term" value="P:DNA integration"/>
    <property type="evidence" value="ECO:0007669"/>
    <property type="project" value="TreeGrafter"/>
</dbReference>
<dbReference type="EMBL" id="CAJNOK010044445">
    <property type="protein sequence ID" value="CAF1574535.1"/>
    <property type="molecule type" value="Genomic_DNA"/>
</dbReference>
<organism evidence="2 4">
    <name type="scientific">Didymodactylos carnosus</name>
    <dbReference type="NCBI Taxonomy" id="1234261"/>
    <lineage>
        <taxon>Eukaryota</taxon>
        <taxon>Metazoa</taxon>
        <taxon>Spiralia</taxon>
        <taxon>Gnathifera</taxon>
        <taxon>Rotifera</taxon>
        <taxon>Eurotatoria</taxon>
        <taxon>Bdelloidea</taxon>
        <taxon>Philodinida</taxon>
        <taxon>Philodinidae</taxon>
        <taxon>Didymodactylos</taxon>
    </lineage>
</organism>
<dbReference type="Pfam" id="PF17906">
    <property type="entry name" value="HTH_48"/>
    <property type="match status" value="1"/>
</dbReference>
<feature type="non-terminal residue" evidence="2">
    <location>
        <position position="118"/>
    </location>
</feature>
<dbReference type="InterPro" id="IPR036388">
    <property type="entry name" value="WH-like_DNA-bd_sf"/>
</dbReference>
<proteinExistence type="predicted"/>
<evidence type="ECO:0000313" key="4">
    <source>
        <dbReference type="Proteomes" id="UP000677228"/>
    </source>
</evidence>
<dbReference type="EMBL" id="CAJOBA010067324">
    <property type="protein sequence ID" value="CAF4370640.1"/>
    <property type="molecule type" value="Genomic_DNA"/>
</dbReference>
<dbReference type="Proteomes" id="UP000677228">
    <property type="component" value="Unassembled WGS sequence"/>
</dbReference>
<dbReference type="GO" id="GO:0000729">
    <property type="term" value="P:DNA double-strand break processing"/>
    <property type="evidence" value="ECO:0007669"/>
    <property type="project" value="TreeGrafter"/>
</dbReference>
<dbReference type="GO" id="GO:0003690">
    <property type="term" value="F:double-stranded DNA binding"/>
    <property type="evidence" value="ECO:0007669"/>
    <property type="project" value="TreeGrafter"/>
</dbReference>
<dbReference type="AlphaFoldDB" id="A0A8S2FWE1"/>
<dbReference type="Gene3D" id="1.10.10.1450">
    <property type="match status" value="1"/>
</dbReference>
<dbReference type="InterPro" id="IPR041426">
    <property type="entry name" value="Mos1_HTH"/>
</dbReference>
<evidence type="ECO:0000313" key="2">
    <source>
        <dbReference type="EMBL" id="CAF1574535.1"/>
    </source>
</evidence>
<dbReference type="GO" id="GO:0003697">
    <property type="term" value="F:single-stranded DNA binding"/>
    <property type="evidence" value="ECO:0007669"/>
    <property type="project" value="TreeGrafter"/>
</dbReference>
<dbReference type="GO" id="GO:0035861">
    <property type="term" value="C:site of double-strand break"/>
    <property type="evidence" value="ECO:0007669"/>
    <property type="project" value="TreeGrafter"/>
</dbReference>
<dbReference type="PANTHER" id="PTHR46060:SF2">
    <property type="entry name" value="HISTONE-LYSINE N-METHYLTRANSFERASE SETMAR"/>
    <property type="match status" value="1"/>
</dbReference>
<accession>A0A8S2FWE1</accession>
<gene>
    <name evidence="2" type="ORF">OVA965_LOCUS40572</name>
    <name evidence="3" type="ORF">TMI583_LOCUS42030</name>
</gene>
<evidence type="ECO:0000259" key="1">
    <source>
        <dbReference type="Pfam" id="PF17906"/>
    </source>
</evidence>
<reference evidence="2" key="1">
    <citation type="submission" date="2021-02" db="EMBL/GenBank/DDBJ databases">
        <authorList>
            <person name="Nowell W R."/>
        </authorList>
    </citation>
    <scope>NUCLEOTIDE SEQUENCE</scope>
</reference>
<dbReference type="Gene3D" id="1.10.10.10">
    <property type="entry name" value="Winged helix-like DNA-binding domain superfamily/Winged helix DNA-binding domain"/>
    <property type="match status" value="1"/>
</dbReference>
<dbReference type="GO" id="GO:0046975">
    <property type="term" value="F:histone H3K36 methyltransferase activity"/>
    <property type="evidence" value="ECO:0007669"/>
    <property type="project" value="TreeGrafter"/>
</dbReference>